<feature type="transmembrane region" description="Helical" evidence="2">
    <location>
        <begin position="36"/>
        <end position="57"/>
    </location>
</feature>
<proteinExistence type="inferred from homology"/>
<reference evidence="4 5" key="1">
    <citation type="submission" date="2019-09" db="EMBL/GenBank/DDBJ databases">
        <title>Goodfellowia gen. nov., a new genus of the Pseudonocardineae related to Actinoalloteichus, containing Goodfellowia coeruleoviolacea gen. nov., comb. nov. gen. nov., comb. nov.</title>
        <authorList>
            <person name="Labeda D."/>
        </authorList>
    </citation>
    <scope>NUCLEOTIDE SEQUENCE [LARGE SCALE GENOMIC DNA]</scope>
    <source>
        <strain evidence="4 5">AN110305</strain>
    </source>
</reference>
<dbReference type="PANTHER" id="PTHR30487">
    <property type="entry name" value="TYPE 4 PREPILIN-LIKE PROTEINS LEADER PEPTIDE-PROCESSING ENZYME"/>
    <property type="match status" value="1"/>
</dbReference>
<evidence type="ECO:0000259" key="3">
    <source>
        <dbReference type="Pfam" id="PF01478"/>
    </source>
</evidence>
<feature type="transmembrane region" description="Helical" evidence="2">
    <location>
        <begin position="115"/>
        <end position="132"/>
    </location>
</feature>
<dbReference type="AlphaFoldDB" id="A0A5B2WTW4"/>
<keyword evidence="5" id="KW-1185">Reference proteome</keyword>
<dbReference type="Proteomes" id="UP000323454">
    <property type="component" value="Unassembled WGS sequence"/>
</dbReference>
<keyword evidence="2" id="KW-0472">Membrane</keyword>
<dbReference type="InterPro" id="IPR050882">
    <property type="entry name" value="Prepilin_peptidase/N-MTase"/>
</dbReference>
<feature type="transmembrane region" description="Helical" evidence="2">
    <location>
        <begin position="163"/>
        <end position="181"/>
    </location>
</feature>
<feature type="transmembrane region" description="Helical" evidence="2">
    <location>
        <begin position="63"/>
        <end position="82"/>
    </location>
</feature>
<dbReference type="RefSeq" id="WP_149853882.1">
    <property type="nucleotide sequence ID" value="NZ_VUOB01000067.1"/>
</dbReference>
<dbReference type="Pfam" id="PF01478">
    <property type="entry name" value="Peptidase_A24"/>
    <property type="match status" value="1"/>
</dbReference>
<comment type="caution">
    <text evidence="4">The sequence shown here is derived from an EMBL/GenBank/DDBJ whole genome shotgun (WGS) entry which is preliminary data.</text>
</comment>
<feature type="domain" description="Prepilin type IV endopeptidase peptidase" evidence="3">
    <location>
        <begin position="68"/>
        <end position="169"/>
    </location>
</feature>
<protein>
    <submittedName>
        <fullName evidence="4">Prepilin peptidase</fullName>
    </submittedName>
</protein>
<sequence>MSAVFIASWTAAGIFVGVVLAAYLRRLLTSAPTGVLAAKCAAPLLTAFAFGVLAWRFGHQFDLLPYSVLAAFGVALGLVDLIEQRLPSVLIYSGTVLVGALLATSAILYSRGPDFLRALAGMAILAAFYLILALASRGGLGAGDLKLGGLLGLAMAWQGWPTLLAGTLVGWLLAALVRIVLRAGGRVARDVSMPLGPYLFAGAFVAVCISPMP</sequence>
<keyword evidence="2" id="KW-0812">Transmembrane</keyword>
<dbReference type="InterPro" id="IPR000045">
    <property type="entry name" value="Prepilin_IV_endopep_pep"/>
</dbReference>
<evidence type="ECO:0000313" key="5">
    <source>
        <dbReference type="Proteomes" id="UP000323454"/>
    </source>
</evidence>
<accession>A0A5B2WTW4</accession>
<dbReference type="GO" id="GO:0006465">
    <property type="term" value="P:signal peptide processing"/>
    <property type="evidence" value="ECO:0007669"/>
    <property type="project" value="TreeGrafter"/>
</dbReference>
<dbReference type="PANTHER" id="PTHR30487:SF0">
    <property type="entry name" value="PREPILIN LEADER PEPTIDASE_N-METHYLTRANSFERASE-RELATED"/>
    <property type="match status" value="1"/>
</dbReference>
<dbReference type="EMBL" id="VUOB01000067">
    <property type="protein sequence ID" value="KAA2253317.1"/>
    <property type="molecule type" value="Genomic_DNA"/>
</dbReference>
<dbReference type="OrthoDB" id="2087435at2"/>
<feature type="transmembrane region" description="Helical" evidence="2">
    <location>
        <begin position="6"/>
        <end position="24"/>
    </location>
</feature>
<organism evidence="4 5">
    <name type="scientific">Solihabitans fulvus</name>
    <dbReference type="NCBI Taxonomy" id="1892852"/>
    <lineage>
        <taxon>Bacteria</taxon>
        <taxon>Bacillati</taxon>
        <taxon>Actinomycetota</taxon>
        <taxon>Actinomycetes</taxon>
        <taxon>Pseudonocardiales</taxon>
        <taxon>Pseudonocardiaceae</taxon>
        <taxon>Solihabitans</taxon>
    </lineage>
</organism>
<gene>
    <name evidence="4" type="ORF">F0L68_33455</name>
</gene>
<evidence type="ECO:0000313" key="4">
    <source>
        <dbReference type="EMBL" id="KAA2253317.1"/>
    </source>
</evidence>
<dbReference type="Gene3D" id="1.20.120.1220">
    <property type="match status" value="1"/>
</dbReference>
<keyword evidence="2" id="KW-1133">Transmembrane helix</keyword>
<dbReference type="GO" id="GO:0005886">
    <property type="term" value="C:plasma membrane"/>
    <property type="evidence" value="ECO:0007669"/>
    <property type="project" value="TreeGrafter"/>
</dbReference>
<evidence type="ECO:0000256" key="2">
    <source>
        <dbReference type="SAM" id="Phobius"/>
    </source>
</evidence>
<feature type="transmembrane region" description="Helical" evidence="2">
    <location>
        <begin position="193"/>
        <end position="212"/>
    </location>
</feature>
<name>A0A5B2WTW4_9PSEU</name>
<evidence type="ECO:0000256" key="1">
    <source>
        <dbReference type="ARBA" id="ARBA00005801"/>
    </source>
</evidence>
<comment type="similarity">
    <text evidence="1">Belongs to the peptidase A24 family.</text>
</comment>
<feature type="transmembrane region" description="Helical" evidence="2">
    <location>
        <begin position="89"/>
        <end position="109"/>
    </location>
</feature>
<reference evidence="4 5" key="2">
    <citation type="submission" date="2019-09" db="EMBL/GenBank/DDBJ databases">
        <authorList>
            <person name="Jin C."/>
        </authorList>
    </citation>
    <scope>NUCLEOTIDE SEQUENCE [LARGE SCALE GENOMIC DNA]</scope>
    <source>
        <strain evidence="4 5">AN110305</strain>
    </source>
</reference>
<dbReference type="GO" id="GO:0004190">
    <property type="term" value="F:aspartic-type endopeptidase activity"/>
    <property type="evidence" value="ECO:0007669"/>
    <property type="project" value="InterPro"/>
</dbReference>